<comment type="catalytic activity">
    <reaction evidence="8">
        <text>fluoride(in) = fluoride(out)</text>
        <dbReference type="Rhea" id="RHEA:76159"/>
        <dbReference type="ChEBI" id="CHEBI:17051"/>
    </reaction>
    <physiologicalReaction direction="left-to-right" evidence="8">
        <dbReference type="Rhea" id="RHEA:76160"/>
    </physiologicalReaction>
</comment>
<evidence type="ECO:0000256" key="3">
    <source>
        <dbReference type="ARBA" id="ARBA00022692"/>
    </source>
</evidence>
<keyword evidence="4 10" id="KW-1133">Transmembrane helix</keyword>
<name>A0A926RWV4_9BACI</name>
<comment type="activity regulation">
    <text evidence="10">Na(+) is not transported, but it plays an essential structural role and its presence is essential for fluoride channel function.</text>
</comment>
<comment type="function">
    <text evidence="9 10">Fluoride-specific ion channel. Important for reducing fluoride concentration in the cell, thus reducing its toxicity.</text>
</comment>
<sequence length="131" mass="14081">MKHIIAVFIGGSIGTMTRIYLSISIMTENFPYATLIVNLIGSFLLGFLTAFFLSVSKQGWLTAGLSAGLCGGFTTMSTFAGETMMFIQSADYFAASLYMILSIIGGIFASFIGFLLGQNAGESFIRGRKHT</sequence>
<dbReference type="HAMAP" id="MF_00454">
    <property type="entry name" value="FluC"/>
    <property type="match status" value="1"/>
</dbReference>
<keyword evidence="5 10" id="KW-0472">Membrane</keyword>
<comment type="caution">
    <text evidence="11">The sequence shown here is derived from an EMBL/GenBank/DDBJ whole genome shotgun (WGS) entry which is preliminary data.</text>
</comment>
<feature type="transmembrane region" description="Helical" evidence="10">
    <location>
        <begin position="7"/>
        <end position="26"/>
    </location>
</feature>
<accession>A0A926RWV4</accession>
<feature type="binding site" evidence="10">
    <location>
        <position position="74"/>
    </location>
    <ligand>
        <name>Na(+)</name>
        <dbReference type="ChEBI" id="CHEBI:29101"/>
        <note>structural</note>
    </ligand>
</feature>
<dbReference type="EMBL" id="JACXAI010000008">
    <property type="protein sequence ID" value="MBD1380326.1"/>
    <property type="molecule type" value="Genomic_DNA"/>
</dbReference>
<keyword evidence="10" id="KW-0915">Sodium</keyword>
<dbReference type="GO" id="GO:0046872">
    <property type="term" value="F:metal ion binding"/>
    <property type="evidence" value="ECO:0007669"/>
    <property type="project" value="UniProtKB-KW"/>
</dbReference>
<dbReference type="GO" id="GO:0140114">
    <property type="term" value="P:cellular detoxification of fluoride"/>
    <property type="evidence" value="ECO:0007669"/>
    <property type="project" value="UniProtKB-UniRule"/>
</dbReference>
<feature type="transmembrane region" description="Helical" evidence="10">
    <location>
        <begin position="60"/>
        <end position="80"/>
    </location>
</feature>
<feature type="binding site" evidence="10">
    <location>
        <position position="71"/>
    </location>
    <ligand>
        <name>Na(+)</name>
        <dbReference type="ChEBI" id="CHEBI:29101"/>
        <note>structural</note>
    </ligand>
</feature>
<gene>
    <name evidence="10" type="primary">fluC</name>
    <name evidence="10" type="synonym">crcB</name>
    <name evidence="11" type="ORF">IC621_08795</name>
</gene>
<dbReference type="InterPro" id="IPR003691">
    <property type="entry name" value="FluC"/>
</dbReference>
<feature type="transmembrane region" description="Helical" evidence="10">
    <location>
        <begin position="92"/>
        <end position="116"/>
    </location>
</feature>
<evidence type="ECO:0000256" key="5">
    <source>
        <dbReference type="ARBA" id="ARBA00023136"/>
    </source>
</evidence>
<evidence type="ECO:0000256" key="4">
    <source>
        <dbReference type="ARBA" id="ARBA00022989"/>
    </source>
</evidence>
<keyword evidence="10" id="KW-0813">Transport</keyword>
<dbReference type="PANTHER" id="PTHR28259:SF1">
    <property type="entry name" value="FLUORIDE EXPORT PROTEIN 1-RELATED"/>
    <property type="match status" value="1"/>
</dbReference>
<dbReference type="Pfam" id="PF02537">
    <property type="entry name" value="CRCB"/>
    <property type="match status" value="1"/>
</dbReference>
<keyword evidence="10" id="KW-0406">Ion transport</keyword>
<protein>
    <recommendedName>
        <fullName evidence="10">Fluoride-specific ion channel FluC</fullName>
    </recommendedName>
</protein>
<dbReference type="GO" id="GO:0005886">
    <property type="term" value="C:plasma membrane"/>
    <property type="evidence" value="ECO:0007669"/>
    <property type="project" value="UniProtKB-SubCell"/>
</dbReference>
<keyword evidence="12" id="KW-1185">Reference proteome</keyword>
<evidence type="ECO:0000256" key="2">
    <source>
        <dbReference type="ARBA" id="ARBA00022475"/>
    </source>
</evidence>
<evidence type="ECO:0000256" key="9">
    <source>
        <dbReference type="ARBA" id="ARBA00049940"/>
    </source>
</evidence>
<keyword evidence="3 10" id="KW-0812">Transmembrane</keyword>
<evidence type="ECO:0000313" key="11">
    <source>
        <dbReference type="EMBL" id="MBD1380326.1"/>
    </source>
</evidence>
<comment type="similarity">
    <text evidence="7 10">Belongs to the fluoride channel Fluc/FEX (TC 1.A.43) family.</text>
</comment>
<evidence type="ECO:0000256" key="8">
    <source>
        <dbReference type="ARBA" id="ARBA00035585"/>
    </source>
</evidence>
<proteinExistence type="inferred from homology"/>
<keyword evidence="6 10" id="KW-0407">Ion channel</keyword>
<dbReference type="Proteomes" id="UP000626844">
    <property type="component" value="Unassembled WGS sequence"/>
</dbReference>
<keyword evidence="10" id="KW-0479">Metal-binding</keyword>
<evidence type="ECO:0000313" key="12">
    <source>
        <dbReference type="Proteomes" id="UP000626844"/>
    </source>
</evidence>
<evidence type="ECO:0000256" key="7">
    <source>
        <dbReference type="ARBA" id="ARBA00035120"/>
    </source>
</evidence>
<evidence type="ECO:0000256" key="6">
    <source>
        <dbReference type="ARBA" id="ARBA00023303"/>
    </source>
</evidence>
<dbReference type="GO" id="GO:0062054">
    <property type="term" value="F:fluoride channel activity"/>
    <property type="evidence" value="ECO:0007669"/>
    <property type="project" value="UniProtKB-UniRule"/>
</dbReference>
<comment type="subcellular location">
    <subcellularLocation>
        <location evidence="1 10">Cell membrane</location>
        <topology evidence="1 10">Multi-pass membrane protein</topology>
    </subcellularLocation>
</comment>
<evidence type="ECO:0000256" key="1">
    <source>
        <dbReference type="ARBA" id="ARBA00004651"/>
    </source>
</evidence>
<keyword evidence="2 10" id="KW-1003">Cell membrane</keyword>
<feature type="transmembrane region" description="Helical" evidence="10">
    <location>
        <begin position="32"/>
        <end position="53"/>
    </location>
</feature>
<dbReference type="AlphaFoldDB" id="A0A926RWV4"/>
<organism evidence="11 12">
    <name type="scientific">Metabacillus arenae</name>
    <dbReference type="NCBI Taxonomy" id="2771434"/>
    <lineage>
        <taxon>Bacteria</taxon>
        <taxon>Bacillati</taxon>
        <taxon>Bacillota</taxon>
        <taxon>Bacilli</taxon>
        <taxon>Bacillales</taxon>
        <taxon>Bacillaceae</taxon>
        <taxon>Metabacillus</taxon>
    </lineage>
</organism>
<evidence type="ECO:0000256" key="10">
    <source>
        <dbReference type="HAMAP-Rule" id="MF_00454"/>
    </source>
</evidence>
<dbReference type="RefSeq" id="WP_191157840.1">
    <property type="nucleotide sequence ID" value="NZ_JACXAI010000008.1"/>
</dbReference>
<reference evidence="11" key="1">
    <citation type="submission" date="2020-09" db="EMBL/GenBank/DDBJ databases">
        <title>A novel bacterium of genus Bacillus, isolated from South China Sea.</title>
        <authorList>
            <person name="Huang H."/>
            <person name="Mo K."/>
            <person name="Hu Y."/>
        </authorList>
    </citation>
    <scope>NUCLEOTIDE SEQUENCE</scope>
    <source>
        <strain evidence="11">IB182487</strain>
    </source>
</reference>
<dbReference type="PANTHER" id="PTHR28259">
    <property type="entry name" value="FLUORIDE EXPORT PROTEIN 1-RELATED"/>
    <property type="match status" value="1"/>
</dbReference>